<feature type="domain" description="Protein kinase" evidence="8">
    <location>
        <begin position="13"/>
        <end position="265"/>
    </location>
</feature>
<dbReference type="InterPro" id="IPR008271">
    <property type="entry name" value="Ser/Thr_kinase_AS"/>
</dbReference>
<name>A0ABV9CX11_9ACTN</name>
<dbReference type="CDD" id="cd14014">
    <property type="entry name" value="STKc_PknB_like"/>
    <property type="match status" value="1"/>
</dbReference>
<evidence type="ECO:0000256" key="2">
    <source>
        <dbReference type="ARBA" id="ARBA00022527"/>
    </source>
</evidence>
<evidence type="ECO:0000256" key="3">
    <source>
        <dbReference type="ARBA" id="ARBA00022679"/>
    </source>
</evidence>
<gene>
    <name evidence="9" type="ORF">ACFO60_39670</name>
</gene>
<keyword evidence="6" id="KW-0067">ATP-binding</keyword>
<keyword evidence="5 9" id="KW-0418">Kinase</keyword>
<protein>
    <recommendedName>
        <fullName evidence="1">non-specific serine/threonine protein kinase</fullName>
        <ecNumber evidence="1">2.7.11.1</ecNumber>
    </recommendedName>
</protein>
<dbReference type="EC" id="2.7.11.1" evidence="1"/>
<accession>A0ABV9CX11</accession>
<evidence type="ECO:0000259" key="8">
    <source>
        <dbReference type="PROSITE" id="PS50011"/>
    </source>
</evidence>
<keyword evidence="2" id="KW-0723">Serine/threonine-protein kinase</keyword>
<dbReference type="SMART" id="SM00220">
    <property type="entry name" value="S_TKc"/>
    <property type="match status" value="1"/>
</dbReference>
<dbReference type="Pfam" id="PF00069">
    <property type="entry name" value="Pkinase"/>
    <property type="match status" value="1"/>
</dbReference>
<sequence>MDSDTWDRPLPGYTEIRDLGTGACGRVVMARDDADGGLVAIRHLSAGLRADANFLARLRHDALGLEVLDAPSMVRLHGYFENAHGSAAIVMELVDGVSLRTLLRHEEPTGPEAALLLLKRTLSALAVAHAHGIMHRDVKPENILVTGDGESKLGDFGIPAHSGDGIAGAGTPSYMAPEQWSGAPASPATDIYAAAVVFYECLTGTLPFHGRNIAALAHMHQTATPSIERIPPALRLLARRGLAKQAADRPASAEAFLAELEQAALGHYGPSWEHRGLRRSASLVKLLGPVNDERSTTSPAAEARPRRRKPAKTLASKAAIGLIGLAAAATLTTMVVRSLGGSDLQAHTSSVTSRPVPPDTGHPQDRSPRNGAIRPAEVNSATPPAGDSLTGEPATSARPGGPRHRTPRKPSPEATAGRDASSPVCVDVSSIRRPTPTPETSPVPAPTPTETAPSAPADRAPAEPTPSFVDEVSD</sequence>
<evidence type="ECO:0000256" key="4">
    <source>
        <dbReference type="ARBA" id="ARBA00022741"/>
    </source>
</evidence>
<dbReference type="SUPFAM" id="SSF56112">
    <property type="entry name" value="Protein kinase-like (PK-like)"/>
    <property type="match status" value="1"/>
</dbReference>
<feature type="region of interest" description="Disordered" evidence="7">
    <location>
        <begin position="345"/>
        <end position="474"/>
    </location>
</feature>
<dbReference type="EMBL" id="JBHSFP010000063">
    <property type="protein sequence ID" value="MFC4536927.1"/>
    <property type="molecule type" value="Genomic_DNA"/>
</dbReference>
<dbReference type="Proteomes" id="UP001596004">
    <property type="component" value="Unassembled WGS sequence"/>
</dbReference>
<dbReference type="PROSITE" id="PS50011">
    <property type="entry name" value="PROTEIN_KINASE_DOM"/>
    <property type="match status" value="1"/>
</dbReference>
<feature type="compositionally biased region" description="Pro residues" evidence="7">
    <location>
        <begin position="435"/>
        <end position="447"/>
    </location>
</feature>
<evidence type="ECO:0000256" key="7">
    <source>
        <dbReference type="SAM" id="MobiDB-lite"/>
    </source>
</evidence>
<dbReference type="PANTHER" id="PTHR43289">
    <property type="entry name" value="MITOGEN-ACTIVATED PROTEIN KINASE KINASE KINASE 20-RELATED"/>
    <property type="match status" value="1"/>
</dbReference>
<keyword evidence="10" id="KW-1185">Reference proteome</keyword>
<evidence type="ECO:0000256" key="1">
    <source>
        <dbReference type="ARBA" id="ARBA00012513"/>
    </source>
</evidence>
<feature type="compositionally biased region" description="Low complexity" evidence="7">
    <location>
        <begin position="448"/>
        <end position="457"/>
    </location>
</feature>
<keyword evidence="4" id="KW-0547">Nucleotide-binding</keyword>
<dbReference type="PANTHER" id="PTHR43289:SF6">
    <property type="entry name" value="SERINE_THREONINE-PROTEIN KINASE NEKL-3"/>
    <property type="match status" value="1"/>
</dbReference>
<evidence type="ECO:0000256" key="6">
    <source>
        <dbReference type="ARBA" id="ARBA00022840"/>
    </source>
</evidence>
<evidence type="ECO:0000313" key="10">
    <source>
        <dbReference type="Proteomes" id="UP001596004"/>
    </source>
</evidence>
<dbReference type="Gene3D" id="1.10.510.10">
    <property type="entry name" value="Transferase(Phosphotransferase) domain 1"/>
    <property type="match status" value="1"/>
</dbReference>
<dbReference type="GO" id="GO:0016301">
    <property type="term" value="F:kinase activity"/>
    <property type="evidence" value="ECO:0007669"/>
    <property type="project" value="UniProtKB-KW"/>
</dbReference>
<dbReference type="InterPro" id="IPR000719">
    <property type="entry name" value="Prot_kinase_dom"/>
</dbReference>
<organism evidence="9 10">
    <name type="scientific">Sphaerisporangium dianthi</name>
    <dbReference type="NCBI Taxonomy" id="1436120"/>
    <lineage>
        <taxon>Bacteria</taxon>
        <taxon>Bacillati</taxon>
        <taxon>Actinomycetota</taxon>
        <taxon>Actinomycetes</taxon>
        <taxon>Streptosporangiales</taxon>
        <taxon>Streptosporangiaceae</taxon>
        <taxon>Sphaerisporangium</taxon>
    </lineage>
</organism>
<evidence type="ECO:0000256" key="5">
    <source>
        <dbReference type="ARBA" id="ARBA00022777"/>
    </source>
</evidence>
<dbReference type="RefSeq" id="WP_380852302.1">
    <property type="nucleotide sequence ID" value="NZ_JBHSFP010000063.1"/>
</dbReference>
<reference evidence="10" key="1">
    <citation type="journal article" date="2019" name="Int. J. Syst. Evol. Microbiol.">
        <title>The Global Catalogue of Microorganisms (GCM) 10K type strain sequencing project: providing services to taxonomists for standard genome sequencing and annotation.</title>
        <authorList>
            <consortium name="The Broad Institute Genomics Platform"/>
            <consortium name="The Broad Institute Genome Sequencing Center for Infectious Disease"/>
            <person name="Wu L."/>
            <person name="Ma J."/>
        </authorList>
    </citation>
    <scope>NUCLEOTIDE SEQUENCE [LARGE SCALE GENOMIC DNA]</scope>
    <source>
        <strain evidence="10">CGMCC 4.7132</strain>
    </source>
</reference>
<proteinExistence type="predicted"/>
<feature type="region of interest" description="Disordered" evidence="7">
    <location>
        <begin position="288"/>
        <end position="315"/>
    </location>
</feature>
<dbReference type="InterPro" id="IPR011009">
    <property type="entry name" value="Kinase-like_dom_sf"/>
</dbReference>
<comment type="caution">
    <text evidence="9">The sequence shown here is derived from an EMBL/GenBank/DDBJ whole genome shotgun (WGS) entry which is preliminary data.</text>
</comment>
<evidence type="ECO:0000313" key="9">
    <source>
        <dbReference type="EMBL" id="MFC4536927.1"/>
    </source>
</evidence>
<dbReference type="PROSITE" id="PS00108">
    <property type="entry name" value="PROTEIN_KINASE_ST"/>
    <property type="match status" value="1"/>
</dbReference>
<keyword evidence="3" id="KW-0808">Transferase</keyword>